<accession>A0A1H8KXH5</accession>
<organism evidence="1 2">
    <name type="scientific">Pseudorhodobacter antarcticus</name>
    <dbReference type="NCBI Taxonomy" id="1077947"/>
    <lineage>
        <taxon>Bacteria</taxon>
        <taxon>Pseudomonadati</taxon>
        <taxon>Pseudomonadota</taxon>
        <taxon>Alphaproteobacteria</taxon>
        <taxon>Rhodobacterales</taxon>
        <taxon>Paracoccaceae</taxon>
        <taxon>Pseudorhodobacter</taxon>
    </lineage>
</organism>
<dbReference type="RefSeq" id="WP_074818846.1">
    <property type="nucleotide sequence ID" value="NZ_FOCO01000036.1"/>
</dbReference>
<evidence type="ECO:0000313" key="2">
    <source>
        <dbReference type="Proteomes" id="UP000183002"/>
    </source>
</evidence>
<dbReference type="AlphaFoldDB" id="A0A1H8KXH5"/>
<dbReference type="Proteomes" id="UP000183002">
    <property type="component" value="Unassembled WGS sequence"/>
</dbReference>
<gene>
    <name evidence="1" type="ORF">SAMN05216227_103618</name>
</gene>
<dbReference type="EMBL" id="FOCO01000036">
    <property type="protein sequence ID" value="SEN97565.1"/>
    <property type="molecule type" value="Genomic_DNA"/>
</dbReference>
<name>A0A1H8KXH5_9RHOB</name>
<protein>
    <submittedName>
        <fullName evidence="1">Uncharacterized protein</fullName>
    </submittedName>
</protein>
<evidence type="ECO:0000313" key="1">
    <source>
        <dbReference type="EMBL" id="SEN97565.1"/>
    </source>
</evidence>
<proteinExistence type="predicted"/>
<sequence>MSALSKLTIKSVTRTSKQDPMRQRRQKLMAGIEEQLKAAAAAVNGESYEVRRKTWARNKDGEKVLTERMRKVRAWFFEQDGGWYVQCKYGSKALVLGKGGNAVFVKALADVEGALQALYAAAAGGELDEAIENMMKSKRTTEFESKRSERKAVAVS</sequence>
<keyword evidence="2" id="KW-1185">Reference proteome</keyword>
<reference evidence="1 2" key="1">
    <citation type="submission" date="2016-10" db="EMBL/GenBank/DDBJ databases">
        <authorList>
            <person name="de Groot N.N."/>
        </authorList>
    </citation>
    <scope>NUCLEOTIDE SEQUENCE [LARGE SCALE GENOMIC DNA]</scope>
    <source>
        <strain evidence="1 2">CGMCC 1.10836</strain>
    </source>
</reference>